<dbReference type="FunFam" id="3.30.70.270:FF:000001">
    <property type="entry name" value="Diguanylate cyclase domain protein"/>
    <property type="match status" value="1"/>
</dbReference>
<dbReference type="CDD" id="cd01949">
    <property type="entry name" value="GGDEF"/>
    <property type="match status" value="1"/>
</dbReference>
<dbReference type="InterPro" id="IPR029787">
    <property type="entry name" value="Nucleotide_cyclase"/>
</dbReference>
<dbReference type="Pfam" id="PF00072">
    <property type="entry name" value="Response_reg"/>
    <property type="match status" value="1"/>
</dbReference>
<dbReference type="Proteomes" id="UP000076925">
    <property type="component" value="Unassembled WGS sequence"/>
</dbReference>
<feature type="domain" description="GGDEF" evidence="3">
    <location>
        <begin position="177"/>
        <end position="314"/>
    </location>
</feature>
<sequence>MRTNSLKDPFLILIVDDDSFIRTQLRLCLEKEGYWVTEAKNGEDAIALCQTLRPDAVLLDAMMTGIDGFECCSQLRTIPHWQHVPILMITGLEDQASVDRAFEAGATDYVNKPIHWAVLRQRVKKALEQSQLHQKLEMANQELQRSATTDELTQVANRRHFEEHLKLVWRSMMRERLPISLILCDIDFFKFYNDTYGHQTGDKCLYKVAQAIRNEAKRSTDLVARYGGEEFAVILPNTSAAGSACVAATICSAIRTLNIPHINSKVSDCVTISAGVSTEIPSAHSSYEELIAMADKSLYQAKADGRNCFRHYNQQFLVIKRSHYFSNNQHSSAK</sequence>
<dbReference type="STRING" id="128403.WA1_17645"/>
<reference evidence="4 5" key="1">
    <citation type="journal article" date="2013" name="Genome Biol. Evol.">
        <title>Genomes of Stigonematalean cyanobacteria (subsection V) and the evolution of oxygenic photosynthesis from prokaryotes to plastids.</title>
        <authorList>
            <person name="Dagan T."/>
            <person name="Roettger M."/>
            <person name="Stucken K."/>
            <person name="Landan G."/>
            <person name="Koch R."/>
            <person name="Major P."/>
            <person name="Gould S.B."/>
            <person name="Goremykin V.V."/>
            <person name="Rippka R."/>
            <person name="Tandeau de Marsac N."/>
            <person name="Gugger M."/>
            <person name="Lockhart P.J."/>
            <person name="Allen J.F."/>
            <person name="Brune I."/>
            <person name="Maus I."/>
            <person name="Puhler A."/>
            <person name="Martin W.F."/>
        </authorList>
    </citation>
    <scope>NUCLEOTIDE SEQUENCE [LARGE SCALE GENOMIC DNA]</scope>
    <source>
        <strain evidence="4 5">PCC 7110</strain>
    </source>
</reference>
<dbReference type="InterPro" id="IPR011006">
    <property type="entry name" value="CheY-like_superfamily"/>
</dbReference>
<gene>
    <name evidence="4" type="ORF">WA1_17645</name>
</gene>
<dbReference type="Gene3D" id="3.30.70.270">
    <property type="match status" value="1"/>
</dbReference>
<dbReference type="GO" id="GO:0043709">
    <property type="term" value="P:cell adhesion involved in single-species biofilm formation"/>
    <property type="evidence" value="ECO:0007669"/>
    <property type="project" value="TreeGrafter"/>
</dbReference>
<dbReference type="SMART" id="SM00267">
    <property type="entry name" value="GGDEF"/>
    <property type="match status" value="1"/>
</dbReference>
<evidence type="ECO:0000313" key="5">
    <source>
        <dbReference type="Proteomes" id="UP000076925"/>
    </source>
</evidence>
<dbReference type="RefSeq" id="WP_017746248.1">
    <property type="nucleotide sequence ID" value="NZ_KQ976354.1"/>
</dbReference>
<feature type="domain" description="Response regulatory" evidence="2">
    <location>
        <begin position="11"/>
        <end position="127"/>
    </location>
</feature>
<dbReference type="InterPro" id="IPR001789">
    <property type="entry name" value="Sig_transdc_resp-reg_receiver"/>
</dbReference>
<dbReference type="GO" id="GO:0000160">
    <property type="term" value="P:phosphorelay signal transduction system"/>
    <property type="evidence" value="ECO:0007669"/>
    <property type="project" value="InterPro"/>
</dbReference>
<dbReference type="SUPFAM" id="SSF55073">
    <property type="entry name" value="Nucleotide cyclase"/>
    <property type="match status" value="1"/>
</dbReference>
<dbReference type="GO" id="GO:0052621">
    <property type="term" value="F:diguanylate cyclase activity"/>
    <property type="evidence" value="ECO:0007669"/>
    <property type="project" value="TreeGrafter"/>
</dbReference>
<feature type="modified residue" description="4-aspartylphosphate" evidence="1">
    <location>
        <position position="60"/>
    </location>
</feature>
<name>A0A139XAY9_9CYAN</name>
<dbReference type="SMART" id="SM00448">
    <property type="entry name" value="REC"/>
    <property type="match status" value="1"/>
</dbReference>
<keyword evidence="1" id="KW-0597">Phosphoprotein</keyword>
<proteinExistence type="predicted"/>
<dbReference type="GO" id="GO:1902201">
    <property type="term" value="P:negative regulation of bacterial-type flagellum-dependent cell motility"/>
    <property type="evidence" value="ECO:0007669"/>
    <property type="project" value="TreeGrafter"/>
</dbReference>
<dbReference type="GO" id="GO:0005886">
    <property type="term" value="C:plasma membrane"/>
    <property type="evidence" value="ECO:0007669"/>
    <property type="project" value="TreeGrafter"/>
</dbReference>
<evidence type="ECO:0000259" key="2">
    <source>
        <dbReference type="PROSITE" id="PS50110"/>
    </source>
</evidence>
<dbReference type="NCBIfam" id="TIGR00254">
    <property type="entry name" value="GGDEF"/>
    <property type="match status" value="1"/>
</dbReference>
<dbReference type="InterPro" id="IPR043128">
    <property type="entry name" value="Rev_trsase/Diguanyl_cyclase"/>
</dbReference>
<dbReference type="PANTHER" id="PTHR45138">
    <property type="entry name" value="REGULATORY COMPONENTS OF SENSORY TRANSDUCTION SYSTEM"/>
    <property type="match status" value="1"/>
</dbReference>
<dbReference type="OrthoDB" id="9115at2"/>
<dbReference type="EMBL" id="ANNX02000020">
    <property type="protein sequence ID" value="KYC41845.1"/>
    <property type="molecule type" value="Genomic_DNA"/>
</dbReference>
<keyword evidence="5" id="KW-1185">Reference proteome</keyword>
<evidence type="ECO:0000256" key="1">
    <source>
        <dbReference type="PROSITE-ProRule" id="PRU00169"/>
    </source>
</evidence>
<dbReference type="InterPro" id="IPR050469">
    <property type="entry name" value="Diguanylate_Cyclase"/>
</dbReference>
<dbReference type="PROSITE" id="PS50887">
    <property type="entry name" value="GGDEF"/>
    <property type="match status" value="1"/>
</dbReference>
<protein>
    <submittedName>
        <fullName evidence="4">Diguanylate cyclase response regulator</fullName>
    </submittedName>
</protein>
<evidence type="ECO:0000259" key="3">
    <source>
        <dbReference type="PROSITE" id="PS50887"/>
    </source>
</evidence>
<dbReference type="InterPro" id="IPR000160">
    <property type="entry name" value="GGDEF_dom"/>
</dbReference>
<dbReference type="SUPFAM" id="SSF52172">
    <property type="entry name" value="CheY-like"/>
    <property type="match status" value="1"/>
</dbReference>
<dbReference type="AlphaFoldDB" id="A0A139XAY9"/>
<dbReference type="Pfam" id="PF00990">
    <property type="entry name" value="GGDEF"/>
    <property type="match status" value="1"/>
</dbReference>
<evidence type="ECO:0000313" key="4">
    <source>
        <dbReference type="EMBL" id="KYC41845.1"/>
    </source>
</evidence>
<organism evidence="4 5">
    <name type="scientific">Scytonema hofmannii PCC 7110</name>
    <dbReference type="NCBI Taxonomy" id="128403"/>
    <lineage>
        <taxon>Bacteria</taxon>
        <taxon>Bacillati</taxon>
        <taxon>Cyanobacteriota</taxon>
        <taxon>Cyanophyceae</taxon>
        <taxon>Nostocales</taxon>
        <taxon>Scytonemataceae</taxon>
        <taxon>Scytonema</taxon>
    </lineage>
</organism>
<accession>A0A139XAY9</accession>
<dbReference type="Gene3D" id="3.40.50.2300">
    <property type="match status" value="1"/>
</dbReference>
<comment type="caution">
    <text evidence="4">The sequence shown here is derived from an EMBL/GenBank/DDBJ whole genome shotgun (WGS) entry which is preliminary data.</text>
</comment>
<dbReference type="PROSITE" id="PS50110">
    <property type="entry name" value="RESPONSE_REGULATORY"/>
    <property type="match status" value="1"/>
</dbReference>
<dbReference type="PANTHER" id="PTHR45138:SF9">
    <property type="entry name" value="DIGUANYLATE CYCLASE DGCM-RELATED"/>
    <property type="match status" value="1"/>
</dbReference>